<evidence type="ECO:0000256" key="2">
    <source>
        <dbReference type="ARBA" id="ARBA00022771"/>
    </source>
</evidence>
<keyword evidence="3" id="KW-0862">Zinc</keyword>
<accession>A0ABN9R774</accession>
<dbReference type="SUPFAM" id="SSF53098">
    <property type="entry name" value="Ribonuclease H-like"/>
    <property type="match status" value="1"/>
</dbReference>
<dbReference type="EMBL" id="CAUYUJ010005280">
    <property type="protein sequence ID" value="CAK0813054.1"/>
    <property type="molecule type" value="Genomic_DNA"/>
</dbReference>
<dbReference type="InterPro" id="IPR036397">
    <property type="entry name" value="RNaseH_sf"/>
</dbReference>
<feature type="non-terminal residue" evidence="8">
    <location>
        <position position="1"/>
    </location>
</feature>
<feature type="non-terminal residue" evidence="8">
    <location>
        <position position="1633"/>
    </location>
</feature>
<sequence length="1633" mass="181594">ISEWPRMSQPTHGWFANKSNGGNNTTWRCEPCNVKNGVKYKYCWKCWGARPTAAAAGASSAAAGEAPEDKGHDEQLAKVQHYRAKLAELRELAEDPFLEESLQPQVAQLGDKLAAEQAALETGVPRCFTECRVVRNRKRVAEQKNKCQQRTGALQEQRDALDEKLADERSKLGKFDTKLETLDNKIQELAVPAPGKGWAAALAFLGQAERCLDDDGSEKREQLAAAVAHAKGQKAQEEERAKHAERLQKARAEQARATKERAGSADDRKRSCPEGPPKENLLEIPAGANEHDICRALVGAGVTPDQAGKARLAVYTVNANTVKSPGRAMKQIRDRDRDATVLGQELQASGTQLDLFQTRMRREGWDIGVVGSAKTTAGHSAGVLIATPRSRGMDFVRKGINQWDISPRGSKGRLAVAWIDAYSKEGLVLGTAYLWNSEGLAQRSQCILAKWGATMNAIQKEWILGGGFNMDPEELEQAEIVRKMNGVIVRDTLQGSCLNNDGTRSTRDYFIVSRGLVAPALKAEVQEGYNTSPHLPVKVKVPVPYQSDNMINVLCERAPWPLARPTGRPSQPARWPKPLAHRRYTQSQVDGYWSELGGAYEKHLSRYRSFEGDDWSKRQGHFENANYKQWPCRPEPCTAALEQQQWAEAAAWLARRLRQLRLLANAWQRRRDAGALRRDQHIADGLLNHGIVMPLFAERAPGQTAETGSDSDEEDGVLETAARSERLPPRVSRTPNTWNTIRWPLIVRTLRGWRVSDIDERAQTYLGFTATLLDLGSRRHWKMAHRAAAAQRRQRVTTHGERGAGALHKWTKATALRQPQAAPAGADSDQMHELTHPQKAADAALQGWENIWNDPLEPRAPWFQPPTATEWAEAKPPPITPQQAIEACGRFKTKTGLGGSGWHPRLWREGGIQGAARVASTLNALEAGSPWPQAQDTILFYLLAKASGGHRNLGLIPELARLWGTIRMPCARSWEQSHRRGYDWATVAQGLEYAVAYFDLVKCFEYVTHEKVWQAGARSGFNTVILKMVLRIYSMTRRIVLDSAYAEGPRWARGIVAGSRLAPLCLKMGIFGKLDGVIANFPWASVCFFFDDLAVATRDARMFVQYWHTQLAQALVDMFERLDMKVSKGAEGKTVTMASTTALQDGLARRAHPLGIRMVGRADHLGVATAAGRRRRASAFSKRASKYAARRYRIARIRRAGGPAQAIIRQGKVPSAMYGVQVMGMANATLASLRQSVAASFRGNAMGRSSPLTLLAQGADPAIRANTEPLVNWAMAWQEVANQDGLQAQLQSAWKKWVLRVGRARAPWQQVRGPAGAFIATKQRLGWETLAAHSITIGEEHLDLRTLPLRYLKQRISTATENGLKSDWLRIHGEKHGLDSLFVEPVAALLKRPLSKKWTLEHQTRARNLWCGGTWPQRRLFDKGAAEDRTCKACHEHEGTDRHRTFACSARQEHRRRVGGHHICHRGAMTWPGATKKQLAASEALRGRGLAVDPALEYDVWNLPSSSTSEVVGTFDGLVHGDIYTDGSLLHGAYPALRRGGWSFVKLDNEHQMEHAMFGPLEGPQHDQSIYKSELMAVLQVLRRAVPHVRIFSDCQSVPDGFARGSEWAARADTTHKEVWQECWRLVRENGGV</sequence>
<evidence type="ECO:0000256" key="1">
    <source>
        <dbReference type="ARBA" id="ARBA00022723"/>
    </source>
</evidence>
<evidence type="ECO:0000313" key="9">
    <source>
        <dbReference type="Proteomes" id="UP001189429"/>
    </source>
</evidence>
<dbReference type="InterPro" id="IPR001876">
    <property type="entry name" value="Znf_RanBP2"/>
</dbReference>
<dbReference type="Gene3D" id="3.30.420.10">
    <property type="entry name" value="Ribonuclease H-like superfamily/Ribonuclease H"/>
    <property type="match status" value="1"/>
</dbReference>
<keyword evidence="1" id="KW-0479">Metal-binding</keyword>
<comment type="caution">
    <text evidence="8">The sequence shown here is derived from an EMBL/GenBank/DDBJ whole genome shotgun (WGS) entry which is preliminary data.</text>
</comment>
<dbReference type="PROSITE" id="PS50199">
    <property type="entry name" value="ZF_RANBP2_2"/>
    <property type="match status" value="1"/>
</dbReference>
<gene>
    <name evidence="8" type="ORF">PCOR1329_LOCUS17116</name>
</gene>
<dbReference type="Proteomes" id="UP001189429">
    <property type="component" value="Unassembled WGS sequence"/>
</dbReference>
<feature type="region of interest" description="Disordered" evidence="5">
    <location>
        <begin position="701"/>
        <end position="731"/>
    </location>
</feature>
<feature type="region of interest" description="Disordered" evidence="5">
    <location>
        <begin position="1"/>
        <end position="20"/>
    </location>
</feature>
<reference evidence="8" key="1">
    <citation type="submission" date="2023-10" db="EMBL/GenBank/DDBJ databases">
        <authorList>
            <person name="Chen Y."/>
            <person name="Shah S."/>
            <person name="Dougan E. K."/>
            <person name="Thang M."/>
            <person name="Chan C."/>
        </authorList>
    </citation>
    <scope>NUCLEOTIDE SEQUENCE [LARGE SCALE GENOMIC DNA]</scope>
</reference>
<protein>
    <recommendedName>
        <fullName evidence="10">RanBP2-type domain-containing protein</fullName>
    </recommendedName>
</protein>
<dbReference type="InterPro" id="IPR012337">
    <property type="entry name" value="RNaseH-like_sf"/>
</dbReference>
<feature type="domain" description="RNase H type-1" evidence="7">
    <location>
        <begin position="1517"/>
        <end position="1633"/>
    </location>
</feature>
<evidence type="ECO:0000259" key="6">
    <source>
        <dbReference type="PROSITE" id="PS50199"/>
    </source>
</evidence>
<evidence type="ECO:0000256" key="4">
    <source>
        <dbReference type="PROSITE-ProRule" id="PRU00322"/>
    </source>
</evidence>
<dbReference type="PROSITE" id="PS01358">
    <property type="entry name" value="ZF_RANBP2_1"/>
    <property type="match status" value="1"/>
</dbReference>
<feature type="region of interest" description="Disordered" evidence="5">
    <location>
        <begin position="249"/>
        <end position="279"/>
    </location>
</feature>
<organism evidence="8 9">
    <name type="scientific">Prorocentrum cordatum</name>
    <dbReference type="NCBI Taxonomy" id="2364126"/>
    <lineage>
        <taxon>Eukaryota</taxon>
        <taxon>Sar</taxon>
        <taxon>Alveolata</taxon>
        <taxon>Dinophyceae</taxon>
        <taxon>Prorocentrales</taxon>
        <taxon>Prorocentraceae</taxon>
        <taxon>Prorocentrum</taxon>
    </lineage>
</organism>
<keyword evidence="9" id="KW-1185">Reference proteome</keyword>
<name>A0ABN9R774_9DINO</name>
<dbReference type="InterPro" id="IPR002156">
    <property type="entry name" value="RNaseH_domain"/>
</dbReference>
<feature type="domain" description="RanBP2-type" evidence="6">
    <location>
        <begin position="19"/>
        <end position="52"/>
    </location>
</feature>
<keyword evidence="2 4" id="KW-0863">Zinc-finger</keyword>
<dbReference type="SUPFAM" id="SSF56219">
    <property type="entry name" value="DNase I-like"/>
    <property type="match status" value="1"/>
</dbReference>
<proteinExistence type="predicted"/>
<dbReference type="InterPro" id="IPR036691">
    <property type="entry name" value="Endo/exonu/phosph_ase_sf"/>
</dbReference>
<dbReference type="Gene3D" id="3.60.10.10">
    <property type="entry name" value="Endonuclease/exonuclease/phosphatase"/>
    <property type="match status" value="1"/>
</dbReference>
<dbReference type="PROSITE" id="PS50879">
    <property type="entry name" value="RNASE_H_1"/>
    <property type="match status" value="1"/>
</dbReference>
<evidence type="ECO:0000256" key="5">
    <source>
        <dbReference type="SAM" id="MobiDB-lite"/>
    </source>
</evidence>
<evidence type="ECO:0000256" key="3">
    <source>
        <dbReference type="ARBA" id="ARBA00022833"/>
    </source>
</evidence>
<evidence type="ECO:0000313" key="8">
    <source>
        <dbReference type="EMBL" id="CAK0813054.1"/>
    </source>
</evidence>
<evidence type="ECO:0008006" key="10">
    <source>
        <dbReference type="Google" id="ProtNLM"/>
    </source>
</evidence>
<evidence type="ECO:0000259" key="7">
    <source>
        <dbReference type="PROSITE" id="PS50879"/>
    </source>
</evidence>